<dbReference type="SMART" id="SM00448">
    <property type="entry name" value="REC"/>
    <property type="match status" value="1"/>
</dbReference>
<evidence type="ECO:0000259" key="3">
    <source>
        <dbReference type="PROSITE" id="PS50110"/>
    </source>
</evidence>
<keyword evidence="6" id="KW-1185">Reference proteome</keyword>
<dbReference type="GO" id="GO:0000156">
    <property type="term" value="F:phosphorelay response regulator activity"/>
    <property type="evidence" value="ECO:0007669"/>
    <property type="project" value="InterPro"/>
</dbReference>
<proteinExistence type="predicted"/>
<keyword evidence="1" id="KW-0902">Two-component regulatory system</keyword>
<organism evidence="5 6">
    <name type="scientific">Marinobacter salsuginis</name>
    <dbReference type="NCBI Taxonomy" id="418719"/>
    <lineage>
        <taxon>Bacteria</taxon>
        <taxon>Pseudomonadati</taxon>
        <taxon>Pseudomonadota</taxon>
        <taxon>Gammaproteobacteria</taxon>
        <taxon>Pseudomonadales</taxon>
        <taxon>Marinobacteraceae</taxon>
        <taxon>Marinobacter</taxon>
    </lineage>
</organism>
<gene>
    <name evidence="5" type="ORF">MS5N3_31570</name>
</gene>
<dbReference type="GO" id="GO:0003677">
    <property type="term" value="F:DNA binding"/>
    <property type="evidence" value="ECO:0007669"/>
    <property type="project" value="InterPro"/>
</dbReference>
<evidence type="ECO:0000256" key="1">
    <source>
        <dbReference type="ARBA" id="ARBA00023012"/>
    </source>
</evidence>
<dbReference type="InterPro" id="IPR001789">
    <property type="entry name" value="Sig_transdc_resp-reg_receiver"/>
</dbReference>
<dbReference type="Pfam" id="PF04397">
    <property type="entry name" value="LytTR"/>
    <property type="match status" value="1"/>
</dbReference>
<dbReference type="PROSITE" id="PS50110">
    <property type="entry name" value="RESPONSE_REGULATORY"/>
    <property type="match status" value="1"/>
</dbReference>
<dbReference type="AlphaFoldDB" id="A0A5M3PSE3"/>
<evidence type="ECO:0000259" key="4">
    <source>
        <dbReference type="PROSITE" id="PS50930"/>
    </source>
</evidence>
<name>A0A5M3PSE3_9GAMM</name>
<sequence>MNVMVVDDEPLLRFNLQKLLQDLWEEVEQVICVGSGVEAVERIRDVDVHAVFMDIKMPGMSGIETAGILREIGFSGHLVFVTAYDQHALEAFEHEAVDYLLKPVHGDRLYQCIERLRKRDERTVKYELDAAQLKRLLPVAGSGELRWINATRGQQVHVIPLGDVCCFIAEDKYTTVVTENGEFLIRKSIKELTETLDSGQFWRIHRATIVQVGRISRVERDQDGYYQVIIDSIDRVLPVSRANSHLFKQM</sequence>
<feature type="modified residue" description="4-aspartylphosphate" evidence="2">
    <location>
        <position position="54"/>
    </location>
</feature>
<feature type="domain" description="HTH LytTR-type" evidence="4">
    <location>
        <begin position="148"/>
        <end position="250"/>
    </location>
</feature>
<dbReference type="PROSITE" id="PS50930">
    <property type="entry name" value="HTH_LYTTR"/>
    <property type="match status" value="1"/>
</dbReference>
<dbReference type="RefSeq" id="WP_153634662.1">
    <property type="nucleotide sequence ID" value="NZ_BGZH01000003.1"/>
</dbReference>
<evidence type="ECO:0000313" key="6">
    <source>
        <dbReference type="Proteomes" id="UP000340077"/>
    </source>
</evidence>
<evidence type="ECO:0000313" key="5">
    <source>
        <dbReference type="EMBL" id="GBO85706.1"/>
    </source>
</evidence>
<accession>A0A5M3PSE3</accession>
<dbReference type="Pfam" id="PF00072">
    <property type="entry name" value="Response_reg"/>
    <property type="match status" value="1"/>
</dbReference>
<dbReference type="InterPro" id="IPR007492">
    <property type="entry name" value="LytTR_DNA-bd_dom"/>
</dbReference>
<dbReference type="SMART" id="SM00850">
    <property type="entry name" value="LytTR"/>
    <property type="match status" value="1"/>
</dbReference>
<dbReference type="EMBL" id="BGZH01000003">
    <property type="protein sequence ID" value="GBO85706.1"/>
    <property type="molecule type" value="Genomic_DNA"/>
</dbReference>
<dbReference type="Gene3D" id="3.40.50.2300">
    <property type="match status" value="1"/>
</dbReference>
<keyword evidence="2" id="KW-0597">Phosphoprotein</keyword>
<dbReference type="Gene3D" id="2.40.50.1020">
    <property type="entry name" value="LytTr DNA-binding domain"/>
    <property type="match status" value="1"/>
</dbReference>
<dbReference type="SUPFAM" id="SSF52172">
    <property type="entry name" value="CheY-like"/>
    <property type="match status" value="1"/>
</dbReference>
<evidence type="ECO:0000256" key="2">
    <source>
        <dbReference type="PROSITE-ProRule" id="PRU00169"/>
    </source>
</evidence>
<protein>
    <submittedName>
        <fullName evidence="5">Putative response regulatory protein</fullName>
    </submittedName>
</protein>
<comment type="caution">
    <text evidence="5">The sequence shown here is derived from an EMBL/GenBank/DDBJ whole genome shotgun (WGS) entry which is preliminary data.</text>
</comment>
<feature type="domain" description="Response regulatory" evidence="3">
    <location>
        <begin position="2"/>
        <end position="117"/>
    </location>
</feature>
<dbReference type="InterPro" id="IPR046947">
    <property type="entry name" value="LytR-like"/>
</dbReference>
<dbReference type="InterPro" id="IPR011006">
    <property type="entry name" value="CheY-like_superfamily"/>
</dbReference>
<dbReference type="PANTHER" id="PTHR37299">
    <property type="entry name" value="TRANSCRIPTIONAL REGULATOR-RELATED"/>
    <property type="match status" value="1"/>
</dbReference>
<dbReference type="PANTHER" id="PTHR37299:SF1">
    <property type="entry name" value="STAGE 0 SPORULATION PROTEIN A HOMOLOG"/>
    <property type="match status" value="1"/>
</dbReference>
<dbReference type="Proteomes" id="UP000340077">
    <property type="component" value="Unassembled WGS sequence"/>
</dbReference>
<reference evidence="5 6" key="1">
    <citation type="journal article" date="2019" name="J. Gen. Appl. Microbiol.">
        <title>Aerobic degradation of cis-dichloroethene by the marine bacterium Marinobacter salsuginis strain 5N-3.</title>
        <authorList>
            <person name="Inoue Y."/>
            <person name="Fukunaga Y."/>
            <person name="Katsumata H."/>
            <person name="Ohji S."/>
            <person name="Hosoyama A."/>
            <person name="Mori K."/>
            <person name="Ando K."/>
        </authorList>
    </citation>
    <scope>NUCLEOTIDE SEQUENCE [LARGE SCALE GENOMIC DNA]</scope>
    <source>
        <strain evidence="5 6">5N-3</strain>
    </source>
</reference>